<protein>
    <submittedName>
        <fullName evidence="3">Uncharacterized protein</fullName>
    </submittedName>
</protein>
<name>A0ABR0B0S0_9CRUS</name>
<keyword evidence="4" id="KW-1185">Reference proteome</keyword>
<feature type="compositionally biased region" description="Acidic residues" evidence="1">
    <location>
        <begin position="105"/>
        <end position="134"/>
    </location>
</feature>
<proteinExistence type="predicted"/>
<evidence type="ECO:0000313" key="4">
    <source>
        <dbReference type="Proteomes" id="UP001234178"/>
    </source>
</evidence>
<keyword evidence="2" id="KW-0812">Transmembrane</keyword>
<accession>A0ABR0B0S0</accession>
<comment type="caution">
    <text evidence="3">The sequence shown here is derived from an EMBL/GenBank/DDBJ whole genome shotgun (WGS) entry which is preliminary data.</text>
</comment>
<feature type="transmembrane region" description="Helical" evidence="2">
    <location>
        <begin position="20"/>
        <end position="39"/>
    </location>
</feature>
<gene>
    <name evidence="3" type="ORF">OUZ56_024301</name>
</gene>
<evidence type="ECO:0000256" key="1">
    <source>
        <dbReference type="SAM" id="MobiDB-lite"/>
    </source>
</evidence>
<feature type="region of interest" description="Disordered" evidence="1">
    <location>
        <begin position="100"/>
        <end position="134"/>
    </location>
</feature>
<sequence length="134" mass="14934">MSIISKHAATTETMEKKLRINAALGVLISESGFVISWVFKFGFTNKWCLRTNAICSVWQNGTVFNPQVILPSGNGWQLVEEKYSPVWFQGDMVPTTIEDMILDSSNEEEKDEDATDVSSDEADDESDCSLSDVD</sequence>
<dbReference type="EMBL" id="JAOYFB010000039">
    <property type="protein sequence ID" value="KAK4030915.1"/>
    <property type="molecule type" value="Genomic_DNA"/>
</dbReference>
<organism evidence="3 4">
    <name type="scientific">Daphnia magna</name>
    <dbReference type="NCBI Taxonomy" id="35525"/>
    <lineage>
        <taxon>Eukaryota</taxon>
        <taxon>Metazoa</taxon>
        <taxon>Ecdysozoa</taxon>
        <taxon>Arthropoda</taxon>
        <taxon>Crustacea</taxon>
        <taxon>Branchiopoda</taxon>
        <taxon>Diplostraca</taxon>
        <taxon>Cladocera</taxon>
        <taxon>Anomopoda</taxon>
        <taxon>Daphniidae</taxon>
        <taxon>Daphnia</taxon>
    </lineage>
</organism>
<dbReference type="Proteomes" id="UP001234178">
    <property type="component" value="Unassembled WGS sequence"/>
</dbReference>
<keyword evidence="2" id="KW-0472">Membrane</keyword>
<evidence type="ECO:0000256" key="2">
    <source>
        <dbReference type="SAM" id="Phobius"/>
    </source>
</evidence>
<reference evidence="3 4" key="1">
    <citation type="journal article" date="2023" name="Nucleic Acids Res.">
        <title>The hologenome of Daphnia magna reveals possible DNA methylation and microbiome-mediated evolution of the host genome.</title>
        <authorList>
            <person name="Chaturvedi A."/>
            <person name="Li X."/>
            <person name="Dhandapani V."/>
            <person name="Marshall H."/>
            <person name="Kissane S."/>
            <person name="Cuenca-Cambronero M."/>
            <person name="Asole G."/>
            <person name="Calvet F."/>
            <person name="Ruiz-Romero M."/>
            <person name="Marangio P."/>
            <person name="Guigo R."/>
            <person name="Rago D."/>
            <person name="Mirbahai L."/>
            <person name="Eastwood N."/>
            <person name="Colbourne J.K."/>
            <person name="Zhou J."/>
            <person name="Mallon E."/>
            <person name="Orsini L."/>
        </authorList>
    </citation>
    <scope>NUCLEOTIDE SEQUENCE [LARGE SCALE GENOMIC DNA]</scope>
    <source>
        <strain evidence="3">LRV0_1</strain>
    </source>
</reference>
<keyword evidence="2" id="KW-1133">Transmembrane helix</keyword>
<evidence type="ECO:0000313" key="3">
    <source>
        <dbReference type="EMBL" id="KAK4030915.1"/>
    </source>
</evidence>